<evidence type="ECO:0000259" key="3">
    <source>
        <dbReference type="Pfam" id="PF02788"/>
    </source>
</evidence>
<dbReference type="PANTHER" id="PTHR42704:SF17">
    <property type="entry name" value="RIBULOSE BISPHOSPHATE CARBOXYLASE LARGE CHAIN"/>
    <property type="match status" value="1"/>
</dbReference>
<accession>A0A398DNW2</accession>
<evidence type="ECO:0000313" key="5">
    <source>
        <dbReference type="Proteomes" id="UP000266113"/>
    </source>
</evidence>
<dbReference type="AlphaFoldDB" id="A0A398DNW2"/>
<dbReference type="InterPro" id="IPR017443">
    <property type="entry name" value="RuBisCO_lsu_fd_N"/>
</dbReference>
<dbReference type="SUPFAM" id="SSF51649">
    <property type="entry name" value="RuBisCo, C-terminal domain"/>
    <property type="match status" value="1"/>
</dbReference>
<dbReference type="RefSeq" id="WP_119086582.1">
    <property type="nucleotide sequence ID" value="NZ_QXIY01000047.1"/>
</dbReference>
<evidence type="ECO:0000313" key="4">
    <source>
        <dbReference type="EMBL" id="RIE15639.1"/>
    </source>
</evidence>
<dbReference type="Proteomes" id="UP000266113">
    <property type="component" value="Unassembled WGS sequence"/>
</dbReference>
<dbReference type="InterPro" id="IPR036376">
    <property type="entry name" value="RuBisCO_lsu_C_sf"/>
</dbReference>
<dbReference type="GO" id="GO:0016984">
    <property type="term" value="F:ribulose-bisphosphate carboxylase activity"/>
    <property type="evidence" value="ECO:0007669"/>
    <property type="project" value="InterPro"/>
</dbReference>
<protein>
    <submittedName>
        <fullName evidence="4">Ribulose 1,5-bisphosphate carboxylase</fullName>
    </submittedName>
</protein>
<dbReference type="SFLD" id="SFLDG00301">
    <property type="entry name" value="RuBisCO-like_proteins"/>
    <property type="match status" value="1"/>
</dbReference>
<gene>
    <name evidence="4" type="ORF">SMC1_09765</name>
</gene>
<dbReference type="Pfam" id="PF02788">
    <property type="entry name" value="RuBisCO_large_N"/>
    <property type="match status" value="1"/>
</dbReference>
<dbReference type="SFLD" id="SFLDS00014">
    <property type="entry name" value="RuBisCO"/>
    <property type="match status" value="1"/>
</dbReference>
<evidence type="ECO:0000256" key="1">
    <source>
        <dbReference type="RuleBase" id="RU003834"/>
    </source>
</evidence>
<dbReference type="CDD" id="cd08205">
    <property type="entry name" value="RuBisCO_IV_RLP"/>
    <property type="match status" value="1"/>
</dbReference>
<dbReference type="GO" id="GO:0000287">
    <property type="term" value="F:magnesium ion binding"/>
    <property type="evidence" value="ECO:0007669"/>
    <property type="project" value="InterPro"/>
</dbReference>
<dbReference type="Pfam" id="PF00016">
    <property type="entry name" value="RuBisCO_large"/>
    <property type="match status" value="1"/>
</dbReference>
<feature type="domain" description="Ribulose bisphosphate carboxylase large subunit ferrodoxin-like N-terminal" evidence="3">
    <location>
        <begin position="21"/>
        <end position="136"/>
    </location>
</feature>
<comment type="caution">
    <text evidence="4">The sequence shown here is derived from an EMBL/GenBank/DDBJ whole genome shotgun (WGS) entry which is preliminary data.</text>
</comment>
<dbReference type="GO" id="GO:0015977">
    <property type="term" value="P:carbon fixation"/>
    <property type="evidence" value="ECO:0007669"/>
    <property type="project" value="InterPro"/>
</dbReference>
<dbReference type="InterPro" id="IPR033966">
    <property type="entry name" value="RuBisCO"/>
</dbReference>
<name>A0A398DNW2_9BACT</name>
<evidence type="ECO:0000259" key="2">
    <source>
        <dbReference type="Pfam" id="PF00016"/>
    </source>
</evidence>
<dbReference type="PANTHER" id="PTHR42704">
    <property type="entry name" value="RIBULOSE BISPHOSPHATE CARBOXYLASE"/>
    <property type="match status" value="1"/>
</dbReference>
<dbReference type="Gene3D" id="3.20.20.110">
    <property type="entry name" value="Ribulose bisphosphate carboxylase, large subunit, C-terminal domain"/>
    <property type="match status" value="1"/>
</dbReference>
<dbReference type="InterPro" id="IPR000685">
    <property type="entry name" value="RuBisCO_lsu_C"/>
</dbReference>
<comment type="similarity">
    <text evidence="1">Belongs to the RuBisCO large chain family.</text>
</comment>
<keyword evidence="5" id="KW-1185">Reference proteome</keyword>
<dbReference type="SUPFAM" id="SSF54966">
    <property type="entry name" value="RuBisCO, large subunit, small (N-terminal) domain"/>
    <property type="match status" value="1"/>
</dbReference>
<dbReference type="OrthoDB" id="9770811at2"/>
<reference evidence="4 5" key="1">
    <citation type="submission" date="2018-09" db="EMBL/GenBank/DDBJ databases">
        <title>Discovery and Ecogenomic Context for Candidatus Cryosericales, a Global Caldiserica Order Active in Thawing Permafrost.</title>
        <authorList>
            <person name="Martinez M.A."/>
            <person name="Woodcroft B.J."/>
            <person name="Ignacio Espinoza J.C."/>
            <person name="Zayed A."/>
            <person name="Singleton C.M."/>
            <person name="Boyd J."/>
            <person name="Li Y.-F."/>
            <person name="Purvine S."/>
            <person name="Maughan H."/>
            <person name="Hodgkins S.B."/>
            <person name="Anderson D."/>
            <person name="Sederholm M."/>
            <person name="Temperton B."/>
            <person name="Saleska S.R."/>
            <person name="Tyson G.W."/>
            <person name="Rich V.I."/>
        </authorList>
    </citation>
    <scope>NUCLEOTIDE SEQUENCE [LARGE SCALE GENOMIC DNA]</scope>
    <source>
        <strain evidence="4 5">SMC1</strain>
    </source>
</reference>
<dbReference type="EMBL" id="QXIY01000047">
    <property type="protein sequence ID" value="RIE15639.1"/>
    <property type="molecule type" value="Genomic_DNA"/>
</dbReference>
<feature type="domain" description="Ribulose bisphosphate carboxylase large subunit C-terminal" evidence="2">
    <location>
        <begin position="146"/>
        <end position="426"/>
    </location>
</feature>
<proteinExistence type="inferred from homology"/>
<dbReference type="Gene3D" id="3.30.70.150">
    <property type="entry name" value="RuBisCO large subunit, N-terminal domain"/>
    <property type="match status" value="1"/>
</dbReference>
<dbReference type="InterPro" id="IPR036422">
    <property type="entry name" value="RuBisCO_lsu_N_sf"/>
</dbReference>
<sequence>MEGIDVLSLPIALPDGVDYNDYIIGTYYCSFPKGVPVSKLAPALAVEQSTGTWLPVPGETAEVKRKYVAKVIGVYETPDYEFEVPADTSDRHYIIQIAYPEVNIGEQIPMLLTTVVGNISMAGKIKLLDLRFPEKYVKAFRGPKFGIQGVRKLLGVFDRPLLNNMIKPCTGYTLEVGAELFRQAALGGCDIIKDDELIADASFNSVQARVKRYMQIEKEVFEEKGERTLYTVNISDEVPKVFENAKKAIEAGANALMVNYFAVGFSVLRALAEDTSINVPILAHMDVTGAMYMSPYHGVSSHLMLGKLPRLAGADIVVIPAPYGKAPVLADKFVKTAYNLTFPLYNLNPTFPMPSGGITPSMVPNVIKDLGPDIVIGSGGGIHAHPGGPIAGAKAFRQAIDATMKGIPLDKAKEDYKELREALEKWQDPFGKGIGI</sequence>
<organism evidence="4 5">
    <name type="scientific">Candidatus Cryosericum septentrionale</name>
    <dbReference type="NCBI Taxonomy" id="2290913"/>
    <lineage>
        <taxon>Bacteria</taxon>
        <taxon>Pseudomonadati</taxon>
        <taxon>Caldisericota/Cryosericota group</taxon>
        <taxon>Candidatus Cryosericota</taxon>
        <taxon>Candidatus Cryosericia</taxon>
        <taxon>Candidatus Cryosericales</taxon>
        <taxon>Candidatus Cryosericaceae</taxon>
        <taxon>Candidatus Cryosericum</taxon>
    </lineage>
</organism>